<feature type="region of interest" description="Disordered" evidence="1">
    <location>
        <begin position="280"/>
        <end position="307"/>
    </location>
</feature>
<evidence type="ECO:0000313" key="4">
    <source>
        <dbReference type="Proteomes" id="UP001642484"/>
    </source>
</evidence>
<evidence type="ECO:0000313" key="3">
    <source>
        <dbReference type="EMBL" id="CAK9086469.1"/>
    </source>
</evidence>
<dbReference type="SUPFAM" id="SSF63748">
    <property type="entry name" value="Tudor/PWWP/MBT"/>
    <property type="match status" value="1"/>
</dbReference>
<dbReference type="Gene3D" id="2.30.30.140">
    <property type="match status" value="1"/>
</dbReference>
<dbReference type="Proteomes" id="UP001642484">
    <property type="component" value="Unassembled WGS sequence"/>
</dbReference>
<dbReference type="InterPro" id="IPR002999">
    <property type="entry name" value="Tudor"/>
</dbReference>
<evidence type="ECO:0000256" key="1">
    <source>
        <dbReference type="SAM" id="MobiDB-lite"/>
    </source>
</evidence>
<gene>
    <name evidence="3" type="ORF">CCMP2556_LOCUS41883</name>
</gene>
<dbReference type="EMBL" id="CAXAMN010024406">
    <property type="protein sequence ID" value="CAK9086469.1"/>
    <property type="molecule type" value="Genomic_DNA"/>
</dbReference>
<dbReference type="CDD" id="cd04508">
    <property type="entry name" value="Tudor_SF"/>
    <property type="match status" value="1"/>
</dbReference>
<feature type="region of interest" description="Disordered" evidence="1">
    <location>
        <begin position="91"/>
        <end position="114"/>
    </location>
</feature>
<sequence>MDVAGLLSSEPLASLDPAVRSFLAESLADASTVSETAELLAPFLADAELGDEKETLALCKRFAKAESAAATGGYAKRLSGKVAQLCEEPDLVEESWPETTPAPSAPSKTSAKGRSVALRKADRAALEKAAMASGARLELVEADSTSIAKAFRACVELRPWIEEDAERLDMLGASFLAYADEHCDEKLPRWARLLQDLLDEAGVSGSLDEDEDLSALATKAVTQLVKSGLLQAKKKTCEAGDPVWAFLPEDEDWHPAVVESILDDGRLKLIFIEYGKPQEAGPDEVRAMEDVADEGEEGEGEPSVSET</sequence>
<feature type="compositionally biased region" description="Polar residues" evidence="1">
    <location>
        <begin position="97"/>
        <end position="112"/>
    </location>
</feature>
<proteinExistence type="predicted"/>
<protein>
    <recommendedName>
        <fullName evidence="2">Tudor domain-containing protein</fullName>
    </recommendedName>
</protein>
<evidence type="ECO:0000259" key="2">
    <source>
        <dbReference type="PROSITE" id="PS50304"/>
    </source>
</evidence>
<dbReference type="PROSITE" id="PS50304">
    <property type="entry name" value="TUDOR"/>
    <property type="match status" value="1"/>
</dbReference>
<organism evidence="3 4">
    <name type="scientific">Durusdinium trenchii</name>
    <dbReference type="NCBI Taxonomy" id="1381693"/>
    <lineage>
        <taxon>Eukaryota</taxon>
        <taxon>Sar</taxon>
        <taxon>Alveolata</taxon>
        <taxon>Dinophyceae</taxon>
        <taxon>Suessiales</taxon>
        <taxon>Symbiodiniaceae</taxon>
        <taxon>Durusdinium</taxon>
    </lineage>
</organism>
<name>A0ABP0QEP0_9DINO</name>
<feature type="domain" description="Tudor" evidence="2">
    <location>
        <begin position="236"/>
        <end position="295"/>
    </location>
</feature>
<comment type="caution">
    <text evidence="3">The sequence shown here is derived from an EMBL/GenBank/DDBJ whole genome shotgun (WGS) entry which is preliminary data.</text>
</comment>
<accession>A0ABP0QEP0</accession>
<reference evidence="3 4" key="1">
    <citation type="submission" date="2024-02" db="EMBL/GenBank/DDBJ databases">
        <authorList>
            <person name="Chen Y."/>
            <person name="Shah S."/>
            <person name="Dougan E. K."/>
            <person name="Thang M."/>
            <person name="Chan C."/>
        </authorList>
    </citation>
    <scope>NUCLEOTIDE SEQUENCE [LARGE SCALE GENOMIC DNA]</scope>
</reference>
<keyword evidence="4" id="KW-1185">Reference proteome</keyword>
<feature type="compositionally biased region" description="Acidic residues" evidence="1">
    <location>
        <begin position="290"/>
        <end position="300"/>
    </location>
</feature>